<accession>A0A432LFH6</accession>
<name>A0A432LFH6_9BACI</name>
<gene>
    <name evidence="1" type="ORF">EK386_05420</name>
</gene>
<sequence>MKVALMQPYFFPYIGYYQLMKSVDEFVIFDQAQYIRRGWINRNRILNSHKETVYITVPVCKTSRETKIKDIKINNVINWEEKLFNQLLYYKNAPNYIKVIQLLEDCFLYTDDSLSLFNTNLLKKTTSLLGIETNITILSEKFPNITSADTADEWGIKVSKALNGTTYINAIGGRKFYDVKKYGKNGINIKFLKPNLLPYQQFKDFIPGLSIIDLLMFNDVSIISEMLNNYELLS</sequence>
<organism evidence="1 2">
    <name type="scientific">Lysinibacillus antri</name>
    <dbReference type="NCBI Taxonomy" id="2498145"/>
    <lineage>
        <taxon>Bacteria</taxon>
        <taxon>Bacillati</taxon>
        <taxon>Bacillota</taxon>
        <taxon>Bacilli</taxon>
        <taxon>Bacillales</taxon>
        <taxon>Bacillaceae</taxon>
        <taxon>Lysinibacillus</taxon>
    </lineage>
</organism>
<evidence type="ECO:0000313" key="2">
    <source>
        <dbReference type="Proteomes" id="UP000287910"/>
    </source>
</evidence>
<reference evidence="1 2" key="1">
    <citation type="submission" date="2018-12" db="EMBL/GenBank/DDBJ databases">
        <title>Lysinibacillus antri sp. nov., isolated from a cave soil.</title>
        <authorList>
            <person name="Narsing Rao M.P."/>
            <person name="Zhang H."/>
            <person name="Dong Z.-Y."/>
            <person name="Niu X.-K."/>
            <person name="Zhang K."/>
            <person name="Fang B.-Z."/>
            <person name="Kang Y.-Q."/>
            <person name="Xiao M."/>
            <person name="Li W.-J."/>
        </authorList>
    </citation>
    <scope>NUCLEOTIDE SEQUENCE [LARGE SCALE GENOMIC DNA]</scope>
    <source>
        <strain evidence="1 2">SYSU K30002</strain>
    </source>
</reference>
<proteinExistence type="predicted"/>
<dbReference type="Proteomes" id="UP000287910">
    <property type="component" value="Unassembled WGS sequence"/>
</dbReference>
<dbReference type="RefSeq" id="WP_126658018.1">
    <property type="nucleotide sequence ID" value="NZ_RYYR01000005.1"/>
</dbReference>
<dbReference type="Pfam" id="PF08889">
    <property type="entry name" value="WbqC"/>
    <property type="match status" value="1"/>
</dbReference>
<evidence type="ECO:0000313" key="1">
    <source>
        <dbReference type="EMBL" id="RUL55169.1"/>
    </source>
</evidence>
<keyword evidence="1" id="KW-0808">Transferase</keyword>
<dbReference type="GO" id="GO:0016740">
    <property type="term" value="F:transferase activity"/>
    <property type="evidence" value="ECO:0007669"/>
    <property type="project" value="UniProtKB-KW"/>
</dbReference>
<protein>
    <submittedName>
        <fullName evidence="1">Glycine transferase</fullName>
    </submittedName>
</protein>
<dbReference type="AlphaFoldDB" id="A0A432LFH6"/>
<keyword evidence="2" id="KW-1185">Reference proteome</keyword>
<comment type="caution">
    <text evidence="1">The sequence shown here is derived from an EMBL/GenBank/DDBJ whole genome shotgun (WGS) entry which is preliminary data.</text>
</comment>
<dbReference type="InterPro" id="IPR014985">
    <property type="entry name" value="WbqC"/>
</dbReference>
<dbReference type="EMBL" id="RYYR01000005">
    <property type="protein sequence ID" value="RUL55169.1"/>
    <property type="molecule type" value="Genomic_DNA"/>
</dbReference>